<gene>
    <name evidence="2" type="ORF">HPB48_009256</name>
</gene>
<dbReference type="OrthoDB" id="6511670at2759"/>
<reference evidence="2 3" key="1">
    <citation type="journal article" date="2020" name="Cell">
        <title>Large-Scale Comparative Analyses of Tick Genomes Elucidate Their Genetic Diversity and Vector Capacities.</title>
        <authorList>
            <consortium name="Tick Genome and Microbiome Consortium (TIGMIC)"/>
            <person name="Jia N."/>
            <person name="Wang J."/>
            <person name="Shi W."/>
            <person name="Du L."/>
            <person name="Sun Y."/>
            <person name="Zhan W."/>
            <person name="Jiang J.F."/>
            <person name="Wang Q."/>
            <person name="Zhang B."/>
            <person name="Ji P."/>
            <person name="Bell-Sakyi L."/>
            <person name="Cui X.M."/>
            <person name="Yuan T.T."/>
            <person name="Jiang B.G."/>
            <person name="Yang W.F."/>
            <person name="Lam T.T."/>
            <person name="Chang Q.C."/>
            <person name="Ding S.J."/>
            <person name="Wang X.J."/>
            <person name="Zhu J.G."/>
            <person name="Ruan X.D."/>
            <person name="Zhao L."/>
            <person name="Wei J.T."/>
            <person name="Ye R.Z."/>
            <person name="Que T.C."/>
            <person name="Du C.H."/>
            <person name="Zhou Y.H."/>
            <person name="Cheng J.X."/>
            <person name="Dai P.F."/>
            <person name="Guo W.B."/>
            <person name="Han X.H."/>
            <person name="Huang E.J."/>
            <person name="Li L.F."/>
            <person name="Wei W."/>
            <person name="Gao Y.C."/>
            <person name="Liu J.Z."/>
            <person name="Shao H.Z."/>
            <person name="Wang X."/>
            <person name="Wang C.C."/>
            <person name="Yang T.C."/>
            <person name="Huo Q.B."/>
            <person name="Li W."/>
            <person name="Chen H.Y."/>
            <person name="Chen S.E."/>
            <person name="Zhou L.G."/>
            <person name="Ni X.B."/>
            <person name="Tian J.H."/>
            <person name="Sheng Y."/>
            <person name="Liu T."/>
            <person name="Pan Y.S."/>
            <person name="Xia L.Y."/>
            <person name="Li J."/>
            <person name="Zhao F."/>
            <person name="Cao W.C."/>
        </authorList>
    </citation>
    <scope>NUCLEOTIDE SEQUENCE [LARGE SCALE GENOMIC DNA]</scope>
    <source>
        <strain evidence="2">HaeL-2018</strain>
    </source>
</reference>
<keyword evidence="3" id="KW-1185">Reference proteome</keyword>
<dbReference type="EMBL" id="JABSTR010000006">
    <property type="protein sequence ID" value="KAH9373864.1"/>
    <property type="molecule type" value="Genomic_DNA"/>
</dbReference>
<dbReference type="Proteomes" id="UP000821853">
    <property type="component" value="Chromosome 4"/>
</dbReference>
<feature type="compositionally biased region" description="Acidic residues" evidence="1">
    <location>
        <begin position="83"/>
        <end position="92"/>
    </location>
</feature>
<proteinExistence type="predicted"/>
<dbReference type="AlphaFoldDB" id="A0A9J6GH75"/>
<evidence type="ECO:0000256" key="1">
    <source>
        <dbReference type="SAM" id="MobiDB-lite"/>
    </source>
</evidence>
<dbReference type="VEuPathDB" id="VectorBase:HLOH_057913"/>
<name>A0A9J6GH75_HAELO</name>
<evidence type="ECO:0000313" key="3">
    <source>
        <dbReference type="Proteomes" id="UP000821853"/>
    </source>
</evidence>
<sequence>MFGLFCRERLKIDSSRAKDNPAEQLYCGHQHGDDWDHLRMVEEVPVGISLSEYVSVDANAVTTGVLDCGDILRVLGEVEEIPAEGSGEDVEDIEAHVPPRIKQ</sequence>
<comment type="caution">
    <text evidence="2">The sequence shown here is derived from an EMBL/GenBank/DDBJ whole genome shotgun (WGS) entry which is preliminary data.</text>
</comment>
<protein>
    <submittedName>
        <fullName evidence="2">Uncharacterized protein</fullName>
    </submittedName>
</protein>
<accession>A0A9J6GH75</accession>
<evidence type="ECO:0000313" key="2">
    <source>
        <dbReference type="EMBL" id="KAH9373864.1"/>
    </source>
</evidence>
<organism evidence="2 3">
    <name type="scientific">Haemaphysalis longicornis</name>
    <name type="common">Bush tick</name>
    <dbReference type="NCBI Taxonomy" id="44386"/>
    <lineage>
        <taxon>Eukaryota</taxon>
        <taxon>Metazoa</taxon>
        <taxon>Ecdysozoa</taxon>
        <taxon>Arthropoda</taxon>
        <taxon>Chelicerata</taxon>
        <taxon>Arachnida</taxon>
        <taxon>Acari</taxon>
        <taxon>Parasitiformes</taxon>
        <taxon>Ixodida</taxon>
        <taxon>Ixodoidea</taxon>
        <taxon>Ixodidae</taxon>
        <taxon>Haemaphysalinae</taxon>
        <taxon>Haemaphysalis</taxon>
    </lineage>
</organism>
<feature type="region of interest" description="Disordered" evidence="1">
    <location>
        <begin position="83"/>
        <end position="103"/>
    </location>
</feature>